<dbReference type="PANTHER" id="PTHR32432:SF3">
    <property type="entry name" value="ETHANOLAMINE UTILIZATION PROTEIN EUTJ"/>
    <property type="match status" value="1"/>
</dbReference>
<dbReference type="PIRSF" id="PIRSF019169">
    <property type="entry name" value="PilM"/>
    <property type="match status" value="1"/>
</dbReference>
<accession>A0ABS6BU32</accession>
<dbReference type="InterPro" id="IPR005883">
    <property type="entry name" value="PilM"/>
</dbReference>
<keyword evidence="2" id="KW-1185">Reference proteome</keyword>
<evidence type="ECO:0000313" key="1">
    <source>
        <dbReference type="EMBL" id="MBU3160431.1"/>
    </source>
</evidence>
<dbReference type="Proteomes" id="UP000776252">
    <property type="component" value="Unassembled WGS sequence"/>
</dbReference>
<evidence type="ECO:0000313" key="2">
    <source>
        <dbReference type="Proteomes" id="UP000776252"/>
    </source>
</evidence>
<name>A0ABS6BU32_9CLOT</name>
<proteinExistence type="predicted"/>
<dbReference type="CDD" id="cd24049">
    <property type="entry name" value="ASKHA_NBD_PilM"/>
    <property type="match status" value="1"/>
</dbReference>
<protein>
    <submittedName>
        <fullName evidence="1">Pilus assembly protein PilM</fullName>
    </submittedName>
</protein>
<comment type="caution">
    <text evidence="1">The sequence shown here is derived from an EMBL/GenBank/DDBJ whole genome shotgun (WGS) entry which is preliminary data.</text>
</comment>
<dbReference type="EMBL" id="JAHLDV010000026">
    <property type="protein sequence ID" value="MBU3160431.1"/>
    <property type="molecule type" value="Genomic_DNA"/>
</dbReference>
<sequence length="382" mass="43801">MEKLKKIDLKKLLNSDLSSLRKQEKVNIDLKPNKPLNGKKFVSLDIGSQNTKVVVGKCSKNKIIIEKAFMFRPSVSFISETNTPNLEVFPKEIEIYLSNNKVKLKDANCTSNSTTVISREVLVPEANDAELETMVKFELQHYLPINMDDYIVQYSILEKVNIEDVKKLRILAVIYPRKLAENYMELLRSAKLRPYALDVNYNTIKKLIQHKDIINEKEYDSEATIAVIDMGAESLEVNIYTGDKLEFTRIIKSGGKQIDLHIGKIFQIGESQAEVKKIKESDLLNQDINDITKIAREDVEEWLDELGRIFRFFKNKNVDNKIEKIFIHGGSSRLKGIEEFMGNSLNVPVKRINTLNNVELKDNIKSEDIVHYLNAIGAIIRI</sequence>
<gene>
    <name evidence="1" type="primary">pilM</name>
    <name evidence="1" type="ORF">KPL37_11820</name>
</gene>
<organism evidence="1 2">
    <name type="scientific">Clostridium frigoris</name>
    <dbReference type="NCBI Taxonomy" id="205327"/>
    <lineage>
        <taxon>Bacteria</taxon>
        <taxon>Bacillati</taxon>
        <taxon>Bacillota</taxon>
        <taxon>Clostridia</taxon>
        <taxon>Eubacteriales</taxon>
        <taxon>Clostridiaceae</taxon>
        <taxon>Clostridium</taxon>
    </lineage>
</organism>
<reference evidence="1 2" key="1">
    <citation type="submission" date="2021-06" db="EMBL/GenBank/DDBJ databases">
        <title>Clostridia strains as spoilage organisms.</title>
        <authorList>
            <person name="Wambui J."/>
            <person name="Stephan R."/>
            <person name="Stevens M.J.A."/>
        </authorList>
    </citation>
    <scope>NUCLEOTIDE SEQUENCE [LARGE SCALE GENOMIC DNA]</scope>
    <source>
        <strain evidence="1 2">DSM 14204</strain>
    </source>
</reference>
<dbReference type="PANTHER" id="PTHR32432">
    <property type="entry name" value="CELL DIVISION PROTEIN FTSA-RELATED"/>
    <property type="match status" value="1"/>
</dbReference>
<dbReference type="RefSeq" id="WP_216149575.1">
    <property type="nucleotide sequence ID" value="NZ_JAHLDV010000026.1"/>
</dbReference>
<dbReference type="InterPro" id="IPR050696">
    <property type="entry name" value="FtsA/MreB"/>
</dbReference>
<dbReference type="Pfam" id="PF11104">
    <property type="entry name" value="PilM_2"/>
    <property type="match status" value="1"/>
</dbReference>